<evidence type="ECO:0000313" key="1">
    <source>
        <dbReference type="EMBL" id="NVO23033.1"/>
    </source>
</evidence>
<proteinExistence type="predicted"/>
<protein>
    <submittedName>
        <fullName evidence="1">Uncharacterized protein</fullName>
    </submittedName>
</protein>
<accession>A0A850Q212</accession>
<evidence type="ECO:0000313" key="2">
    <source>
        <dbReference type="Proteomes" id="UP000592216"/>
    </source>
</evidence>
<dbReference type="AlphaFoldDB" id="A0A850Q212"/>
<gene>
    <name evidence="1" type="ORF">HJ536_06655</name>
</gene>
<comment type="caution">
    <text evidence="1">The sequence shown here is derived from an EMBL/GenBank/DDBJ whole genome shotgun (WGS) entry which is preliminary data.</text>
</comment>
<sequence length="190" mass="20354">MMKKIPYDTCGPIISRFALSEEGAALITPETPTAEAVTALTTPDTLFDLIQLIAHGLPPREGICWALTLLAEAPMTSPDAVSARNTVRMWVEEPAERARRRCADLSEALGTDNPFGWLCHAVFWNGSGSIVAPDLPVVLPQPYLHAKALLGAVGLLAPLEEPDRTDFATRVAQAGVAVADGAWPCLEEAR</sequence>
<name>A0A850Q212_9RHOB</name>
<dbReference type="Proteomes" id="UP000592216">
    <property type="component" value="Unassembled WGS sequence"/>
</dbReference>
<dbReference type="InterPro" id="IPR053855">
    <property type="entry name" value="DUF6931"/>
</dbReference>
<organism evidence="1 2">
    <name type="scientific">Donghicola mangrovi</name>
    <dbReference type="NCBI Taxonomy" id="2729614"/>
    <lineage>
        <taxon>Bacteria</taxon>
        <taxon>Pseudomonadati</taxon>
        <taxon>Pseudomonadota</taxon>
        <taxon>Alphaproteobacteria</taxon>
        <taxon>Rhodobacterales</taxon>
        <taxon>Roseobacteraceae</taxon>
        <taxon>Donghicola</taxon>
    </lineage>
</organism>
<dbReference type="EMBL" id="JABCJE010000002">
    <property type="protein sequence ID" value="NVO23033.1"/>
    <property type="molecule type" value="Genomic_DNA"/>
</dbReference>
<reference evidence="1 2" key="1">
    <citation type="submission" date="2020-04" db="EMBL/GenBank/DDBJ databases">
        <title>Donghicola sp., a member of the Rhodobacteraceae family isolated from mangrove forest in Thailand.</title>
        <authorList>
            <person name="Charoenyingcharoen P."/>
            <person name="Yukphan P."/>
        </authorList>
    </citation>
    <scope>NUCLEOTIDE SEQUENCE [LARGE SCALE GENOMIC DNA]</scope>
    <source>
        <strain evidence="1 2">B5-SW-15</strain>
    </source>
</reference>
<dbReference type="RefSeq" id="WP_177157116.1">
    <property type="nucleotide sequence ID" value="NZ_JABCJE010000002.1"/>
</dbReference>
<dbReference type="Pfam" id="PF22011">
    <property type="entry name" value="DUF6931"/>
    <property type="match status" value="1"/>
</dbReference>